<reference evidence="1 2" key="1">
    <citation type="journal article" date="2021" name="ACS Chem. Biol.">
        <title>Genomic-Led Discovery of a Novel Glycopeptide Antibiotic by Nonomuraea coxensis DSM 45129.</title>
        <authorList>
            <person name="Yushchuk O."/>
            <person name="Vior N.M."/>
            <person name="Andreo-Vidal A."/>
            <person name="Berini F."/>
            <person name="Ruckert C."/>
            <person name="Busche T."/>
            <person name="Binda E."/>
            <person name="Kalinowski J."/>
            <person name="Truman A.W."/>
            <person name="Marinelli F."/>
        </authorList>
    </citation>
    <scope>NUCLEOTIDE SEQUENCE [LARGE SCALE GENOMIC DNA]</scope>
    <source>
        <strain evidence="1 2">DSM 45129</strain>
    </source>
</reference>
<sequence length="330" mass="33881">MRSGAVGAVRYTRTPTRAARYARGPRSSGACQLSPSCTCRAALTGGRALPRCTCRAAVSGCVSAPASAALRSIGLHPIRTPPGQRSTDTANGTLYCPNAATRTFTMSRVVADGQTVHPPLAALVLRARAGVDHHGAGRQVERKGVADGVVHVAVQASVTQRGVSRHPVLGDAGDLPRRAVHVAVQPVLDVRHGLSFERFVHFVVGGQPAVDVADQQGSDVDHAVMGGEELPVGAQERAEELAVVSGVVGDDRGAVQLAGQTTSDAVGVHVVVALGERVARVVLDPGAASDVEGGRELPAGADGRVFHAAPLVVPADLWGVRVGVGEVRAD</sequence>
<organism evidence="1 2">
    <name type="scientific">Nonomuraea coxensis DSM 45129</name>
    <dbReference type="NCBI Taxonomy" id="1122611"/>
    <lineage>
        <taxon>Bacteria</taxon>
        <taxon>Bacillati</taxon>
        <taxon>Actinomycetota</taxon>
        <taxon>Actinomycetes</taxon>
        <taxon>Streptosporangiales</taxon>
        <taxon>Streptosporangiaceae</taxon>
        <taxon>Nonomuraea</taxon>
    </lineage>
</organism>
<evidence type="ECO:0000313" key="2">
    <source>
        <dbReference type="Proteomes" id="UP000824681"/>
    </source>
</evidence>
<evidence type="ECO:0000313" key="1">
    <source>
        <dbReference type="EMBL" id="QYC41295.1"/>
    </source>
</evidence>
<dbReference type="Proteomes" id="UP000824681">
    <property type="component" value="Chromosome"/>
</dbReference>
<dbReference type="EMBL" id="CP068985">
    <property type="protein sequence ID" value="QYC41295.1"/>
    <property type="molecule type" value="Genomic_DNA"/>
</dbReference>
<proteinExistence type="predicted"/>
<accession>A0ABX8U0R7</accession>
<keyword evidence="2" id="KW-1185">Reference proteome</keyword>
<protein>
    <submittedName>
        <fullName evidence="1">Uncharacterized protein</fullName>
    </submittedName>
</protein>
<gene>
    <name evidence="1" type="ORF">Nocox_18430</name>
</gene>
<name>A0ABX8U0R7_9ACTN</name>